<dbReference type="RefSeq" id="WP_132250906.1">
    <property type="nucleotide sequence ID" value="NZ_SMAL01000003.1"/>
</dbReference>
<comment type="caution">
    <text evidence="3">The sequence shown here is derived from an EMBL/GenBank/DDBJ whole genome shotgun (WGS) entry which is preliminary data.</text>
</comment>
<dbReference type="Pfam" id="PF07859">
    <property type="entry name" value="Abhydrolase_3"/>
    <property type="match status" value="1"/>
</dbReference>
<organism evidence="3 4">
    <name type="scientific">Natranaerovirga pectinivora</name>
    <dbReference type="NCBI Taxonomy" id="682400"/>
    <lineage>
        <taxon>Bacteria</taxon>
        <taxon>Bacillati</taxon>
        <taxon>Bacillota</taxon>
        <taxon>Clostridia</taxon>
        <taxon>Lachnospirales</taxon>
        <taxon>Natranaerovirgaceae</taxon>
        <taxon>Natranaerovirga</taxon>
    </lineage>
</organism>
<dbReference type="OrthoDB" id="9815425at2"/>
<dbReference type="SUPFAM" id="SSF53474">
    <property type="entry name" value="alpha/beta-Hydrolases"/>
    <property type="match status" value="1"/>
</dbReference>
<keyword evidence="1" id="KW-0378">Hydrolase</keyword>
<dbReference type="EMBL" id="SMAL01000003">
    <property type="protein sequence ID" value="TCT15315.1"/>
    <property type="molecule type" value="Genomic_DNA"/>
</dbReference>
<dbReference type="InterPro" id="IPR029058">
    <property type="entry name" value="AB_hydrolase_fold"/>
</dbReference>
<dbReference type="AlphaFoldDB" id="A0A4R3MM47"/>
<feature type="domain" description="Alpha/beta hydrolase fold-3" evidence="2">
    <location>
        <begin position="74"/>
        <end position="273"/>
    </location>
</feature>
<accession>A0A4R3MM47</accession>
<dbReference type="InterPro" id="IPR013094">
    <property type="entry name" value="AB_hydrolase_3"/>
</dbReference>
<dbReference type="Gene3D" id="3.40.50.1820">
    <property type="entry name" value="alpha/beta hydrolase"/>
    <property type="match status" value="1"/>
</dbReference>
<evidence type="ECO:0000256" key="1">
    <source>
        <dbReference type="ARBA" id="ARBA00022801"/>
    </source>
</evidence>
<proteinExistence type="predicted"/>
<evidence type="ECO:0000313" key="3">
    <source>
        <dbReference type="EMBL" id="TCT15315.1"/>
    </source>
</evidence>
<dbReference type="PANTHER" id="PTHR48081:SF8">
    <property type="entry name" value="ALPHA_BETA HYDROLASE FOLD-3 DOMAIN-CONTAINING PROTEIN-RELATED"/>
    <property type="match status" value="1"/>
</dbReference>
<dbReference type="InterPro" id="IPR050300">
    <property type="entry name" value="GDXG_lipolytic_enzyme"/>
</dbReference>
<dbReference type="GO" id="GO:0016787">
    <property type="term" value="F:hydrolase activity"/>
    <property type="evidence" value="ECO:0007669"/>
    <property type="project" value="UniProtKB-KW"/>
</dbReference>
<keyword evidence="4" id="KW-1185">Reference proteome</keyword>
<reference evidence="3 4" key="1">
    <citation type="submission" date="2019-03" db="EMBL/GenBank/DDBJ databases">
        <title>Genomic Encyclopedia of Type Strains, Phase IV (KMG-IV): sequencing the most valuable type-strain genomes for metagenomic binning, comparative biology and taxonomic classification.</title>
        <authorList>
            <person name="Goeker M."/>
        </authorList>
    </citation>
    <scope>NUCLEOTIDE SEQUENCE [LARGE SCALE GENOMIC DNA]</scope>
    <source>
        <strain evidence="3 4">DSM 24629</strain>
    </source>
</reference>
<evidence type="ECO:0000313" key="4">
    <source>
        <dbReference type="Proteomes" id="UP000294902"/>
    </source>
</evidence>
<name>A0A4R3MM47_9FIRM</name>
<gene>
    <name evidence="3" type="ORF">EDC18_10319</name>
</gene>
<sequence length="294" mass="33585">MESIQSKLIKCLIKIKKGKAPIGVSKDEVIRRQTSENINPPRKITNNFIVEEKHITNYIYYVIKPNNSSSEKNILYLHGGGYVYQIMSFHWNFIEYLLRKTNATITVPIYPLAPKNGVKEIFNMLNPIYNQLISKGSERLSIIGDSAGGGIALALAELQKKKGNRQPKNIILISPWLDIKLKNPNIMSLLKYDVLMDLSLRRFGKMYAKNIKKNQEYLVSPLYGDLEGLGKITLFVGTSELFLADCRQLKQKCDSLGIIINYNEYPKMMHGWVLLPLPEAKLARKEIVKVIQEK</sequence>
<protein>
    <submittedName>
        <fullName evidence="3">Acetyl esterase/lipase</fullName>
    </submittedName>
</protein>
<dbReference type="PANTHER" id="PTHR48081">
    <property type="entry name" value="AB HYDROLASE SUPERFAMILY PROTEIN C4A8.06C"/>
    <property type="match status" value="1"/>
</dbReference>
<evidence type="ECO:0000259" key="2">
    <source>
        <dbReference type="Pfam" id="PF07859"/>
    </source>
</evidence>
<dbReference type="Proteomes" id="UP000294902">
    <property type="component" value="Unassembled WGS sequence"/>
</dbReference>